<gene>
    <name evidence="2" type="ordered locus">Sulku_0234</name>
</gene>
<organism evidence="2 3">
    <name type="scientific">Sulfuricurvum kujiense (strain ATCC BAA-921 / DSM 16994 / JCM 11577 / YK-1)</name>
    <dbReference type="NCBI Taxonomy" id="709032"/>
    <lineage>
        <taxon>Bacteria</taxon>
        <taxon>Pseudomonadati</taxon>
        <taxon>Campylobacterota</taxon>
        <taxon>Epsilonproteobacteria</taxon>
        <taxon>Campylobacterales</taxon>
        <taxon>Sulfurimonadaceae</taxon>
        <taxon>Sulfuricurvum</taxon>
    </lineage>
</organism>
<reference evidence="2 3" key="1">
    <citation type="journal article" date="2012" name="Stand. Genomic Sci.">
        <title>Complete genome sequence of the sulfur compounds oxidizing chemolithoautotroph Sulfuricurvum kujiense type strain (YK-1(T)).</title>
        <authorList>
            <person name="Han C."/>
            <person name="Kotsyurbenko O."/>
            <person name="Chertkov O."/>
            <person name="Held B."/>
            <person name="Lapidus A."/>
            <person name="Nolan M."/>
            <person name="Lucas S."/>
            <person name="Hammon N."/>
            <person name="Deshpande S."/>
            <person name="Cheng J.F."/>
            <person name="Tapia R."/>
            <person name="Goodwin L.A."/>
            <person name="Pitluck S."/>
            <person name="Liolios K."/>
            <person name="Pagani I."/>
            <person name="Ivanova N."/>
            <person name="Mavromatis K."/>
            <person name="Mikhailova N."/>
            <person name="Pati A."/>
            <person name="Chen A."/>
            <person name="Palaniappan K."/>
            <person name="Land M."/>
            <person name="Hauser L."/>
            <person name="Chang Y.J."/>
            <person name="Jeffries C.D."/>
            <person name="Brambilla E.M."/>
            <person name="Rohde M."/>
            <person name="Spring S."/>
            <person name="Sikorski J."/>
            <person name="Goker M."/>
            <person name="Woyke T."/>
            <person name="Bristow J."/>
            <person name="Eisen J.A."/>
            <person name="Markowitz V."/>
            <person name="Hugenholtz P."/>
            <person name="Kyrpides N.C."/>
            <person name="Klenk H.P."/>
            <person name="Detter J.C."/>
        </authorList>
    </citation>
    <scope>NUCLEOTIDE SEQUENCE [LARGE SCALE GENOMIC DNA]</scope>
    <source>
        <strain evidence="3">ATCC BAA-921 / DSM 16994 / JCM 11577 / YK-1</strain>
    </source>
</reference>
<dbReference type="STRING" id="709032.Sulku_0234"/>
<dbReference type="AlphaFoldDB" id="E4TXY8"/>
<dbReference type="Pfam" id="PF11853">
    <property type="entry name" value="DUF3373"/>
    <property type="match status" value="1"/>
</dbReference>
<keyword evidence="3" id="KW-1185">Reference proteome</keyword>
<protein>
    <recommendedName>
        <fullName evidence="4">DUF3373 domain-containing protein</fullName>
    </recommendedName>
</protein>
<dbReference type="RefSeq" id="WP_013459098.1">
    <property type="nucleotide sequence ID" value="NC_014762.1"/>
</dbReference>
<accession>E4TXY8</accession>
<dbReference type="eggNOG" id="ENOG502Z9YV">
    <property type="taxonomic scope" value="Bacteria"/>
</dbReference>
<feature type="region of interest" description="Disordered" evidence="1">
    <location>
        <begin position="50"/>
        <end position="69"/>
    </location>
</feature>
<dbReference type="EMBL" id="CP002355">
    <property type="protein sequence ID" value="ADR32901.1"/>
    <property type="molecule type" value="Genomic_DNA"/>
</dbReference>
<feature type="compositionally biased region" description="Polar residues" evidence="1">
    <location>
        <begin position="51"/>
        <end position="69"/>
    </location>
</feature>
<evidence type="ECO:0000256" key="1">
    <source>
        <dbReference type="SAM" id="MobiDB-lite"/>
    </source>
</evidence>
<sequence>MKQRILGSVITAALLTTNAFSDDSLIQRFEKMEREMAALKAELESIKAENSRLSTQLSTPSNTNSKQDATTSANINETLEDIQDQISTINKKTNGDNLKFGVDFRTSVDNLHYKMADGSTHKNDAVFSNRLWLNMGYAANKNISFTGQLAYNKIFGERAQTTQSPAMEGFDWISGESAYDDTLRVRSAYFLYTDDELAGLEIPWTFSIGRRPSTEGHLINFRDDVKTSSPLAHAINVEFDGASAKFGTEELTGLAGSYFKLCAGRGMSEAEPRFSSAPYTGNGSSKTNNIDMAGIIVVPYDDKQFSTGFQYTYANNLIDQEAPGGNMETVGGLHTATAFAMVNGIGDGWSEFLDDSLIFISGAVSKTDPYKGSGKQGMLGSFDSETGYSYWIGTQFPSLISEEGRWGIEFNHGSSFWRPLTYGEDTLIGSKIAARGDAYEVYFTEPLVDDILTFQLRYTYINYDYSGSNGFFGSVTGTPMSMDQAIGAGYGDNVVDKAQDIRAYLRYKF</sequence>
<evidence type="ECO:0000313" key="3">
    <source>
        <dbReference type="Proteomes" id="UP000008721"/>
    </source>
</evidence>
<dbReference type="OrthoDB" id="9760233at2"/>
<dbReference type="KEGG" id="sku:Sulku_0234"/>
<evidence type="ECO:0000313" key="2">
    <source>
        <dbReference type="EMBL" id="ADR32901.1"/>
    </source>
</evidence>
<name>E4TXY8_SULKY</name>
<proteinExistence type="predicted"/>
<dbReference type="InterPro" id="IPR021803">
    <property type="entry name" value="DUF3373"/>
</dbReference>
<dbReference type="Proteomes" id="UP000008721">
    <property type="component" value="Chromosome"/>
</dbReference>
<dbReference type="HOGENOM" id="CLU_505929_0_0_7"/>
<evidence type="ECO:0008006" key="4">
    <source>
        <dbReference type="Google" id="ProtNLM"/>
    </source>
</evidence>